<keyword evidence="2" id="KW-0472">Membrane</keyword>
<dbReference type="Proteomes" id="UP000029839">
    <property type="component" value="Unassembled WGS sequence"/>
</dbReference>
<organism evidence="3 4">
    <name type="scientific">Cellulomonas carbonis T26</name>
    <dbReference type="NCBI Taxonomy" id="947969"/>
    <lineage>
        <taxon>Bacteria</taxon>
        <taxon>Bacillati</taxon>
        <taxon>Actinomycetota</taxon>
        <taxon>Actinomycetes</taxon>
        <taxon>Micrococcales</taxon>
        <taxon>Cellulomonadaceae</taxon>
        <taxon>Cellulomonas</taxon>
    </lineage>
</organism>
<feature type="transmembrane region" description="Helical" evidence="2">
    <location>
        <begin position="78"/>
        <end position="98"/>
    </location>
</feature>
<dbReference type="AlphaFoldDB" id="A0A0A0BSB1"/>
<evidence type="ECO:0000313" key="3">
    <source>
        <dbReference type="EMBL" id="KGM10790.1"/>
    </source>
</evidence>
<reference evidence="3 4" key="1">
    <citation type="submission" date="2013-08" db="EMBL/GenBank/DDBJ databases">
        <title>Genome sequencing of Cellulomonas carbonis T26.</title>
        <authorList>
            <person name="Chen F."/>
            <person name="Li Y."/>
            <person name="Wang G."/>
        </authorList>
    </citation>
    <scope>NUCLEOTIDE SEQUENCE [LARGE SCALE GENOMIC DNA]</scope>
    <source>
        <strain evidence="3 4">T26</strain>
    </source>
</reference>
<sequence>MARDRSSSSSAPSSASGGAGSTAKPAKVRKTRWYHQVWSAYQMTRKVDPAVTWWALGAFLGVMVVALTVGLLSRQTIYLVYSLVVGLPMAFLAGMFVLGRRAERAAYRQIEGQPGAALSALRTIRRGWEFPEEPVAADPRSRELVFRGVGRAGIVLVGEGNPQRSQRLLEAERRKVARILPNVPVTLLQVGDAEGQVPLAQLARRVQKLKPTLTKTEVAEVTKRLRALGGVRLPVPKGIDPFRARPDRKGMRGR</sequence>
<keyword evidence="4" id="KW-1185">Reference proteome</keyword>
<keyword evidence="2" id="KW-0812">Transmembrane</keyword>
<evidence type="ECO:0000256" key="1">
    <source>
        <dbReference type="SAM" id="MobiDB-lite"/>
    </source>
</evidence>
<gene>
    <name evidence="3" type="ORF">N868_13805</name>
</gene>
<proteinExistence type="predicted"/>
<accession>A0A0A0BSB1</accession>
<comment type="caution">
    <text evidence="3">The sequence shown here is derived from an EMBL/GenBank/DDBJ whole genome shotgun (WGS) entry which is preliminary data.</text>
</comment>
<reference evidence="3 4" key="2">
    <citation type="journal article" date="2015" name="Stand. Genomic Sci.">
        <title>Draft genome sequence of Cellulomonas carbonis T26(T) and comparative analysis of six Cellulomonas genomes.</title>
        <authorList>
            <person name="Zhuang W."/>
            <person name="Zhang S."/>
            <person name="Xia X."/>
            <person name="Wang G."/>
        </authorList>
    </citation>
    <scope>NUCLEOTIDE SEQUENCE [LARGE SCALE GENOMIC DNA]</scope>
    <source>
        <strain evidence="3 4">T26</strain>
    </source>
</reference>
<dbReference type="Pfam" id="PF13829">
    <property type="entry name" value="DUF4191"/>
    <property type="match status" value="1"/>
</dbReference>
<name>A0A0A0BSB1_9CELL</name>
<feature type="transmembrane region" description="Helical" evidence="2">
    <location>
        <begin position="51"/>
        <end position="72"/>
    </location>
</feature>
<feature type="region of interest" description="Disordered" evidence="1">
    <location>
        <begin position="1"/>
        <end position="24"/>
    </location>
</feature>
<dbReference type="InterPro" id="IPR025445">
    <property type="entry name" value="DUF4191"/>
</dbReference>
<feature type="compositionally biased region" description="Low complexity" evidence="1">
    <location>
        <begin position="7"/>
        <end position="16"/>
    </location>
</feature>
<keyword evidence="2" id="KW-1133">Transmembrane helix</keyword>
<evidence type="ECO:0000313" key="4">
    <source>
        <dbReference type="Proteomes" id="UP000029839"/>
    </source>
</evidence>
<protein>
    <submittedName>
        <fullName evidence="3">Membrane protein</fullName>
    </submittedName>
</protein>
<dbReference type="OrthoDB" id="8479889at2"/>
<evidence type="ECO:0000256" key="2">
    <source>
        <dbReference type="SAM" id="Phobius"/>
    </source>
</evidence>
<dbReference type="EMBL" id="AXCY01000039">
    <property type="protein sequence ID" value="KGM10790.1"/>
    <property type="molecule type" value="Genomic_DNA"/>
</dbReference>
<dbReference type="RefSeq" id="WP_043606370.1">
    <property type="nucleotide sequence ID" value="NZ_AXCY01000039.1"/>
</dbReference>